<dbReference type="EMBL" id="KB320609">
    <property type="protein sequence ID" value="ELW67479.1"/>
    <property type="molecule type" value="Genomic_DNA"/>
</dbReference>
<dbReference type="GO" id="GO:0006366">
    <property type="term" value="P:transcription by RNA polymerase II"/>
    <property type="evidence" value="ECO:0007669"/>
    <property type="project" value="TreeGrafter"/>
</dbReference>
<dbReference type="GO" id="GO:0046983">
    <property type="term" value="F:protein dimerization activity"/>
    <property type="evidence" value="ECO:0007669"/>
    <property type="project" value="InterPro"/>
</dbReference>
<organism evidence="4 5">
    <name type="scientific">Tupaia chinensis</name>
    <name type="common">Chinese tree shrew</name>
    <name type="synonym">Tupaia belangeri chinensis</name>
    <dbReference type="NCBI Taxonomy" id="246437"/>
    <lineage>
        <taxon>Eukaryota</taxon>
        <taxon>Metazoa</taxon>
        <taxon>Chordata</taxon>
        <taxon>Craniata</taxon>
        <taxon>Vertebrata</taxon>
        <taxon>Euteleostomi</taxon>
        <taxon>Mammalia</taxon>
        <taxon>Eutheria</taxon>
        <taxon>Euarchontoglires</taxon>
        <taxon>Scandentia</taxon>
        <taxon>Tupaiidae</taxon>
        <taxon>Tupaia</taxon>
    </lineage>
</organism>
<name>L9KYD4_TUPCH</name>
<evidence type="ECO:0000313" key="5">
    <source>
        <dbReference type="Proteomes" id="UP000011518"/>
    </source>
</evidence>
<dbReference type="SUPFAM" id="SSF55257">
    <property type="entry name" value="RBP11-like subunits of RNA polymerase"/>
    <property type="match status" value="1"/>
</dbReference>
<dbReference type="AlphaFoldDB" id="L9KYD4"/>
<evidence type="ECO:0000256" key="1">
    <source>
        <dbReference type="ARBA" id="ARBA00022478"/>
    </source>
</evidence>
<keyword evidence="2" id="KW-0804">Transcription</keyword>
<evidence type="ECO:0000256" key="2">
    <source>
        <dbReference type="ARBA" id="ARBA00023163"/>
    </source>
</evidence>
<dbReference type="Proteomes" id="UP000011518">
    <property type="component" value="Unassembled WGS sequence"/>
</dbReference>
<keyword evidence="1 4" id="KW-0240">DNA-directed RNA polymerase</keyword>
<protein>
    <submittedName>
        <fullName evidence="4">DNA-directed RNA polymerase II subunit RPB3</fullName>
    </submittedName>
</protein>
<dbReference type="InParanoid" id="L9KYD4"/>
<reference evidence="5" key="1">
    <citation type="submission" date="2012-07" db="EMBL/GenBank/DDBJ databases">
        <title>Genome of the Chinese tree shrew, a rising model animal genetically related to primates.</title>
        <authorList>
            <person name="Zhang G."/>
            <person name="Fan Y."/>
            <person name="Yao Y."/>
            <person name="Huang Z."/>
        </authorList>
    </citation>
    <scope>NUCLEOTIDE SEQUENCE [LARGE SCALE GENOMIC DNA]</scope>
</reference>
<dbReference type="Gene3D" id="3.30.1360.10">
    <property type="entry name" value="RNA polymerase, RBP11-like subunit"/>
    <property type="match status" value="1"/>
</dbReference>
<evidence type="ECO:0000259" key="3">
    <source>
        <dbReference type="Pfam" id="PF01193"/>
    </source>
</evidence>
<evidence type="ECO:0000313" key="4">
    <source>
        <dbReference type="EMBL" id="ELW67479.1"/>
    </source>
</evidence>
<dbReference type="STRING" id="246437.L9KYD4"/>
<reference evidence="5" key="2">
    <citation type="journal article" date="2013" name="Nat. Commun.">
        <title>Genome of the Chinese tree shrew.</title>
        <authorList>
            <person name="Fan Y."/>
            <person name="Huang Z.Y."/>
            <person name="Cao C.C."/>
            <person name="Chen C.S."/>
            <person name="Chen Y.X."/>
            <person name="Fan D.D."/>
            <person name="He J."/>
            <person name="Hou H.L."/>
            <person name="Hu L."/>
            <person name="Hu X.T."/>
            <person name="Jiang X.T."/>
            <person name="Lai R."/>
            <person name="Lang Y.S."/>
            <person name="Liang B."/>
            <person name="Liao S.G."/>
            <person name="Mu D."/>
            <person name="Ma Y.Y."/>
            <person name="Niu Y.Y."/>
            <person name="Sun X.Q."/>
            <person name="Xia J.Q."/>
            <person name="Xiao J."/>
            <person name="Xiong Z.Q."/>
            <person name="Xu L."/>
            <person name="Yang L."/>
            <person name="Zhang Y."/>
            <person name="Zhao W."/>
            <person name="Zhao X.D."/>
            <person name="Zheng Y.T."/>
            <person name="Zhou J.M."/>
            <person name="Zhu Y.B."/>
            <person name="Zhang G.J."/>
            <person name="Wang J."/>
            <person name="Yao Y.G."/>
        </authorList>
    </citation>
    <scope>NUCLEOTIDE SEQUENCE [LARGE SCALE GENOMIC DNA]</scope>
</reference>
<dbReference type="GO" id="GO:0005665">
    <property type="term" value="C:RNA polymerase II, core complex"/>
    <property type="evidence" value="ECO:0007669"/>
    <property type="project" value="TreeGrafter"/>
</dbReference>
<keyword evidence="5" id="KW-1185">Reference proteome</keyword>
<proteinExistence type="predicted"/>
<dbReference type="GO" id="GO:0003899">
    <property type="term" value="F:DNA-directed RNA polymerase activity"/>
    <property type="evidence" value="ECO:0007669"/>
    <property type="project" value="InterPro"/>
</dbReference>
<dbReference type="InterPro" id="IPR011263">
    <property type="entry name" value="DNA-dir_RNA_pol_RpoA/D/Rpb3"/>
</dbReference>
<accession>L9KYD4</accession>
<feature type="domain" description="DNA-directed RNA polymerase RpoA/D/Rpb3-type" evidence="3">
    <location>
        <begin position="21"/>
        <end position="57"/>
    </location>
</feature>
<gene>
    <name evidence="4" type="ORF">TREES_T100002780</name>
</gene>
<dbReference type="Pfam" id="PF01193">
    <property type="entry name" value="RNA_pol_L"/>
    <property type="match status" value="1"/>
</dbReference>
<dbReference type="InterPro" id="IPR036603">
    <property type="entry name" value="RBP11-like"/>
</dbReference>
<dbReference type="PANTHER" id="PTHR11800:SF2">
    <property type="entry name" value="DNA-DIRECTED RNA POLYMERASE II SUBUNIT RPB3"/>
    <property type="match status" value="1"/>
</dbReference>
<sequence>MMPFVNQPTVRITELTDESVKFIIENADLAMANSIWRVFIAEVPIVAIDWVQCTPEPEHPFRPASDMPVGGFPVENR</sequence>
<dbReference type="PANTHER" id="PTHR11800">
    <property type="entry name" value="DNA-DIRECTED RNA POLYMERASE"/>
    <property type="match status" value="1"/>
</dbReference>
<dbReference type="InterPro" id="IPR050518">
    <property type="entry name" value="Rpo3/RPB3_RNA_Pol_subunit"/>
</dbReference>